<dbReference type="EMBL" id="QCYY01002735">
    <property type="protein sequence ID" value="ROT67978.1"/>
    <property type="molecule type" value="Genomic_DNA"/>
</dbReference>
<dbReference type="STRING" id="6689.A0A3R7LYH9"/>
<feature type="compositionally biased region" description="Low complexity" evidence="1">
    <location>
        <begin position="383"/>
        <end position="401"/>
    </location>
</feature>
<sequence length="468" mass="50336">MVLQWSERVTQKIPKLLVTPVLTRDPGHEGVGGWKVQLPGELQWVVWEAGQLQQAGIRPPQLAAHLTLHYQTLQTAAMGLHLTLKDYHAVLDQLSPVQRELLRAELAGADRVLAAGQRVVTWSPAALTHFSTCCRGVVEHVRSIATRLIGITQRLEDLLDDLVNTCLLEVAFDPEHAPLHPPSLHELLEECSQRREEEVKKLKETYETLVRTLSSAGLLVAGAEDGAPESLAAHIRAAPELRVRLAPFLAHWRGNVQEAITICYCRFISFPFPMSAPHLLTSSPHSPFPIRHSIYHSSPSPPFIAICAMSATLVLSPCLLYSLCPRAFASLTASPYSPLPAPPSARPHPSPRCPSCGVTALIRRSLALGLPGLGCPTAGVRGSSSVGSATVRPSPSQPSSSCRARPLSDPWPKDTMFQAGWRGCGPEAARCRGGRPRGWAGSAAAGRGGLDGSNEPTLPGLGRSIPAL</sequence>
<evidence type="ECO:0000256" key="1">
    <source>
        <dbReference type="SAM" id="MobiDB-lite"/>
    </source>
</evidence>
<comment type="caution">
    <text evidence="3">The sequence shown here is derived from an EMBL/GenBank/DDBJ whole genome shotgun (WGS) entry which is preliminary data.</text>
</comment>
<evidence type="ECO:0000313" key="4">
    <source>
        <dbReference type="Proteomes" id="UP000283509"/>
    </source>
</evidence>
<evidence type="ECO:0000313" key="3">
    <source>
        <dbReference type="EMBL" id="ROT67978.1"/>
    </source>
</evidence>
<dbReference type="InterPro" id="IPR013594">
    <property type="entry name" value="Dynein_heavy_tail"/>
</dbReference>
<dbReference type="AlphaFoldDB" id="A0A3R7LYH9"/>
<protein>
    <recommendedName>
        <fullName evidence="2">Dynein heavy chain tail domain-containing protein</fullName>
    </recommendedName>
</protein>
<gene>
    <name evidence="3" type="ORF">C7M84_013925</name>
</gene>
<evidence type="ECO:0000259" key="2">
    <source>
        <dbReference type="Pfam" id="PF08385"/>
    </source>
</evidence>
<feature type="domain" description="Dynein heavy chain tail" evidence="2">
    <location>
        <begin position="4"/>
        <end position="125"/>
    </location>
</feature>
<proteinExistence type="predicted"/>
<accession>A0A3R7LYH9</accession>
<organism evidence="3 4">
    <name type="scientific">Penaeus vannamei</name>
    <name type="common">Whiteleg shrimp</name>
    <name type="synonym">Litopenaeus vannamei</name>
    <dbReference type="NCBI Taxonomy" id="6689"/>
    <lineage>
        <taxon>Eukaryota</taxon>
        <taxon>Metazoa</taxon>
        <taxon>Ecdysozoa</taxon>
        <taxon>Arthropoda</taxon>
        <taxon>Crustacea</taxon>
        <taxon>Multicrustacea</taxon>
        <taxon>Malacostraca</taxon>
        <taxon>Eumalacostraca</taxon>
        <taxon>Eucarida</taxon>
        <taxon>Decapoda</taxon>
        <taxon>Dendrobranchiata</taxon>
        <taxon>Penaeoidea</taxon>
        <taxon>Penaeidae</taxon>
        <taxon>Penaeus</taxon>
    </lineage>
</organism>
<reference evidence="3 4" key="1">
    <citation type="submission" date="2018-04" db="EMBL/GenBank/DDBJ databases">
        <authorList>
            <person name="Zhang X."/>
            <person name="Yuan J."/>
            <person name="Li F."/>
            <person name="Xiang J."/>
        </authorList>
    </citation>
    <scope>NUCLEOTIDE SEQUENCE [LARGE SCALE GENOMIC DNA]</scope>
    <source>
        <tissue evidence="3">Muscle</tissue>
    </source>
</reference>
<dbReference type="Pfam" id="PF08385">
    <property type="entry name" value="DHC_N1"/>
    <property type="match status" value="1"/>
</dbReference>
<keyword evidence="4" id="KW-1185">Reference proteome</keyword>
<feature type="region of interest" description="Disordered" evidence="1">
    <location>
        <begin position="383"/>
        <end position="409"/>
    </location>
</feature>
<name>A0A3R7LYH9_PENVA</name>
<feature type="region of interest" description="Disordered" evidence="1">
    <location>
        <begin position="431"/>
        <end position="468"/>
    </location>
</feature>
<dbReference type="Proteomes" id="UP000283509">
    <property type="component" value="Unassembled WGS sequence"/>
</dbReference>
<reference evidence="3 4" key="2">
    <citation type="submission" date="2019-01" db="EMBL/GenBank/DDBJ databases">
        <title>The decoding of complex shrimp genome reveals the adaptation for benthos swimmer, frequently molting mechanism and breeding impact on genome.</title>
        <authorList>
            <person name="Sun Y."/>
            <person name="Gao Y."/>
            <person name="Yu Y."/>
        </authorList>
    </citation>
    <scope>NUCLEOTIDE SEQUENCE [LARGE SCALE GENOMIC DNA]</scope>
    <source>
        <tissue evidence="3">Muscle</tissue>
    </source>
</reference>